<organism evidence="1 2">
    <name type="scientific">Dictyocaulus viviparus</name>
    <name type="common">Bovine lungworm</name>
    <dbReference type="NCBI Taxonomy" id="29172"/>
    <lineage>
        <taxon>Eukaryota</taxon>
        <taxon>Metazoa</taxon>
        <taxon>Ecdysozoa</taxon>
        <taxon>Nematoda</taxon>
        <taxon>Chromadorea</taxon>
        <taxon>Rhabditida</taxon>
        <taxon>Rhabditina</taxon>
        <taxon>Rhabditomorpha</taxon>
        <taxon>Strongyloidea</taxon>
        <taxon>Metastrongylidae</taxon>
        <taxon>Dictyocaulus</taxon>
    </lineage>
</organism>
<dbReference type="AlphaFoldDB" id="A0A0D8Y3F1"/>
<dbReference type="OrthoDB" id="5809381at2759"/>
<accession>A0A0D8Y3F1</accession>
<sequence length="157" mass="18333">MNYYEECCSSHGYSDVDSMKHNEESIMEFYRAERIRVLSMRQPVLTPSKVSTTLKKEMRNSVEEKMEIVNDENLYLELSRTATKTSVLPYKRCAQSGSPLLNSNIVLYGAHVTRKRVEEALLVCGSFIWTSEGEYRYQVKNHWYNHNAMNQSDEDDK</sequence>
<dbReference type="EMBL" id="KN716203">
    <property type="protein sequence ID" value="KJH50554.1"/>
    <property type="molecule type" value="Genomic_DNA"/>
</dbReference>
<evidence type="ECO:0000313" key="1">
    <source>
        <dbReference type="EMBL" id="KJH50554.1"/>
    </source>
</evidence>
<protein>
    <submittedName>
        <fullName evidence="1">Uncharacterized protein</fullName>
    </submittedName>
</protein>
<reference evidence="1 2" key="1">
    <citation type="submission" date="2013-11" db="EMBL/GenBank/DDBJ databases">
        <title>Draft genome of the bovine lungworm Dictyocaulus viviparus.</title>
        <authorList>
            <person name="Mitreva M."/>
        </authorList>
    </citation>
    <scope>NUCLEOTIDE SEQUENCE [LARGE SCALE GENOMIC DNA]</scope>
    <source>
        <strain evidence="1 2">HannoverDv2000</strain>
    </source>
</reference>
<evidence type="ECO:0000313" key="2">
    <source>
        <dbReference type="Proteomes" id="UP000053766"/>
    </source>
</evidence>
<reference evidence="2" key="2">
    <citation type="journal article" date="2016" name="Sci. Rep.">
        <title>Dictyocaulus viviparus genome, variome and transcriptome elucidate lungworm biology and support future intervention.</title>
        <authorList>
            <person name="McNulty S.N."/>
            <person name="Strube C."/>
            <person name="Rosa B.A."/>
            <person name="Martin J.C."/>
            <person name="Tyagi R."/>
            <person name="Choi Y.J."/>
            <person name="Wang Q."/>
            <person name="Hallsworth Pepin K."/>
            <person name="Zhang X."/>
            <person name="Ozersky P."/>
            <person name="Wilson R.K."/>
            <person name="Sternberg P.W."/>
            <person name="Gasser R.B."/>
            <person name="Mitreva M."/>
        </authorList>
    </citation>
    <scope>NUCLEOTIDE SEQUENCE [LARGE SCALE GENOMIC DNA]</scope>
    <source>
        <strain evidence="2">HannoverDv2000</strain>
    </source>
</reference>
<name>A0A0D8Y3F1_DICVI</name>
<gene>
    <name evidence="1" type="ORF">DICVIV_03320</name>
</gene>
<keyword evidence="2" id="KW-1185">Reference proteome</keyword>
<proteinExistence type="predicted"/>
<dbReference type="Proteomes" id="UP000053766">
    <property type="component" value="Unassembled WGS sequence"/>
</dbReference>